<dbReference type="Proteomes" id="UP001527202">
    <property type="component" value="Unassembled WGS sequence"/>
</dbReference>
<evidence type="ECO:0000313" key="9">
    <source>
        <dbReference type="EMBL" id="MCY9596545.1"/>
    </source>
</evidence>
<organism evidence="10 11">
    <name type="scientific">Paenibacillus chitinolyticus</name>
    <dbReference type="NCBI Taxonomy" id="79263"/>
    <lineage>
        <taxon>Bacteria</taxon>
        <taxon>Bacillati</taxon>
        <taxon>Bacillota</taxon>
        <taxon>Bacilli</taxon>
        <taxon>Bacillales</taxon>
        <taxon>Paenibacillaceae</taxon>
        <taxon>Paenibacillus</taxon>
    </lineage>
</organism>
<keyword evidence="3" id="KW-0479">Metal-binding</keyword>
<comment type="cofactor">
    <cofactor evidence="2">
        <name>Co(2+)</name>
        <dbReference type="ChEBI" id="CHEBI:48828"/>
    </cofactor>
</comment>
<evidence type="ECO:0000256" key="2">
    <source>
        <dbReference type="ARBA" id="ARBA00001941"/>
    </source>
</evidence>
<keyword evidence="5" id="KW-0456">Lyase</keyword>
<dbReference type="CDD" id="cd08197">
    <property type="entry name" value="DOIS"/>
    <property type="match status" value="1"/>
</dbReference>
<dbReference type="InterPro" id="IPR030960">
    <property type="entry name" value="DHQS/DOIS_N"/>
</dbReference>
<dbReference type="RefSeq" id="WP_042226747.1">
    <property type="nucleotide sequence ID" value="NZ_CP026520.1"/>
</dbReference>
<evidence type="ECO:0000313" key="12">
    <source>
        <dbReference type="Proteomes" id="UP001527202"/>
    </source>
</evidence>
<dbReference type="OrthoDB" id="9806583at2"/>
<dbReference type="AlphaFoldDB" id="A0A410WYM5"/>
<accession>A0A410WYM5</accession>
<comment type="cofactor">
    <cofactor evidence="1">
        <name>NAD(+)</name>
        <dbReference type="ChEBI" id="CHEBI:57540"/>
    </cofactor>
</comment>
<dbReference type="InterPro" id="IPR050071">
    <property type="entry name" value="Dehydroquinate_synthase"/>
</dbReference>
<evidence type="ECO:0000256" key="5">
    <source>
        <dbReference type="ARBA" id="ARBA00023239"/>
    </source>
</evidence>
<dbReference type="Pfam" id="PF01761">
    <property type="entry name" value="DHQ_synthase"/>
    <property type="match status" value="1"/>
</dbReference>
<dbReference type="PANTHER" id="PTHR43622:SF1">
    <property type="entry name" value="3-DEHYDROQUINATE SYNTHASE"/>
    <property type="match status" value="1"/>
</dbReference>
<feature type="domain" description="3-dehydroquinate synthase C-terminal" evidence="8">
    <location>
        <begin position="180"/>
        <end position="322"/>
    </location>
</feature>
<dbReference type="SUPFAM" id="SSF56796">
    <property type="entry name" value="Dehydroquinate synthase-like"/>
    <property type="match status" value="1"/>
</dbReference>
<dbReference type="GeneID" id="95376798"/>
<evidence type="ECO:0000259" key="7">
    <source>
        <dbReference type="Pfam" id="PF01761"/>
    </source>
</evidence>
<evidence type="ECO:0000256" key="3">
    <source>
        <dbReference type="ARBA" id="ARBA00022723"/>
    </source>
</evidence>
<reference evidence="9 12" key="2">
    <citation type="submission" date="2022-05" db="EMBL/GenBank/DDBJ databases">
        <title>Genome Sequencing of Bee-Associated Microbes.</title>
        <authorList>
            <person name="Dunlap C."/>
        </authorList>
    </citation>
    <scope>NUCLEOTIDE SEQUENCE [LARGE SCALE GENOMIC DNA]</scope>
    <source>
        <strain evidence="9 12">NRRL B-23120</strain>
    </source>
</reference>
<dbReference type="EMBL" id="CP026520">
    <property type="protein sequence ID" value="QAV19555.1"/>
    <property type="molecule type" value="Genomic_DNA"/>
</dbReference>
<evidence type="ECO:0000256" key="1">
    <source>
        <dbReference type="ARBA" id="ARBA00001911"/>
    </source>
</evidence>
<evidence type="ECO:0000313" key="10">
    <source>
        <dbReference type="EMBL" id="QAV19555.1"/>
    </source>
</evidence>
<protein>
    <submittedName>
        <fullName evidence="10">2-deoxy-scyllo-inosose synthase</fullName>
    </submittedName>
</protein>
<gene>
    <name evidence="9" type="ORF">M5X16_12255</name>
    <name evidence="10" type="ORF">PC41400_18560</name>
</gene>
<dbReference type="InterPro" id="IPR056179">
    <property type="entry name" value="DHQS_C"/>
</dbReference>
<reference evidence="10 11" key="1">
    <citation type="submission" date="2018-01" db="EMBL/GenBank/DDBJ databases">
        <title>The whole genome sequencing and assembly of Paenibacillus chitinolyticus KCCM 41400 strain.</title>
        <authorList>
            <person name="Kim J.-Y."/>
            <person name="Park M.-K."/>
            <person name="Lee Y.-J."/>
            <person name="Yi H."/>
            <person name="Bahn Y.-S."/>
            <person name="Kim J.F."/>
            <person name="Lee D.-W."/>
        </authorList>
    </citation>
    <scope>NUCLEOTIDE SEQUENCE [LARGE SCALE GENOMIC DNA]</scope>
    <source>
        <strain evidence="10 11">KCCM 41400</strain>
    </source>
</reference>
<dbReference type="Proteomes" id="UP000288943">
    <property type="component" value="Chromosome"/>
</dbReference>
<dbReference type="PIRSF" id="PIRSF001455">
    <property type="entry name" value="DHQ_synth"/>
    <property type="match status" value="1"/>
</dbReference>
<dbReference type="PANTHER" id="PTHR43622">
    <property type="entry name" value="3-DEHYDROQUINATE SYNTHASE"/>
    <property type="match status" value="1"/>
</dbReference>
<dbReference type="Gene3D" id="1.20.1090.10">
    <property type="entry name" value="Dehydroquinate synthase-like - alpha domain"/>
    <property type="match status" value="1"/>
</dbReference>
<dbReference type="GO" id="GO:0003856">
    <property type="term" value="F:3-dehydroquinate synthase activity"/>
    <property type="evidence" value="ECO:0007669"/>
    <property type="project" value="TreeGrafter"/>
</dbReference>
<dbReference type="KEGG" id="pchi:PC41400_18560"/>
<keyword evidence="6" id="KW-0170">Cobalt</keyword>
<evidence type="ECO:0000256" key="4">
    <source>
        <dbReference type="ARBA" id="ARBA00023027"/>
    </source>
</evidence>
<keyword evidence="4" id="KW-0520">NAD</keyword>
<keyword evidence="12" id="KW-1185">Reference proteome</keyword>
<dbReference type="Gene3D" id="3.40.50.1970">
    <property type="match status" value="1"/>
</dbReference>
<evidence type="ECO:0000313" key="11">
    <source>
        <dbReference type="Proteomes" id="UP000288943"/>
    </source>
</evidence>
<dbReference type="EMBL" id="JAMDMJ010000013">
    <property type="protein sequence ID" value="MCY9596545.1"/>
    <property type="molecule type" value="Genomic_DNA"/>
</dbReference>
<dbReference type="GO" id="GO:0046872">
    <property type="term" value="F:metal ion binding"/>
    <property type="evidence" value="ECO:0007669"/>
    <property type="project" value="UniProtKB-KW"/>
</dbReference>
<evidence type="ECO:0000259" key="8">
    <source>
        <dbReference type="Pfam" id="PF24621"/>
    </source>
</evidence>
<dbReference type="Pfam" id="PF24621">
    <property type="entry name" value="DHQS_C"/>
    <property type="match status" value="1"/>
</dbReference>
<proteinExistence type="predicted"/>
<feature type="domain" description="3-dehydroquinate synthase N-terminal" evidence="7">
    <location>
        <begin position="68"/>
        <end position="178"/>
    </location>
</feature>
<dbReference type="GO" id="GO:0009073">
    <property type="term" value="P:aromatic amino acid family biosynthetic process"/>
    <property type="evidence" value="ECO:0007669"/>
    <property type="project" value="InterPro"/>
</dbReference>
<dbReference type="InterPro" id="IPR030963">
    <property type="entry name" value="DHQ_synth_fam"/>
</dbReference>
<name>A0A410WYM5_9BACL</name>
<evidence type="ECO:0000256" key="6">
    <source>
        <dbReference type="ARBA" id="ARBA00023285"/>
    </source>
</evidence>
<sequence>MTTKQICFADRCFNFAFGEHILESIEDYIPRDEFDRYIVISDSGVPDSIVHHAAEYFGKLAPVHILRFQGGEEYKTLSTVTDLQEQAIALGANRRTAIVAVGGGLTGNVAGVAAGMMFRGIALIHVPTTFLAASDSVLSIKQAVNLTSGKNLVGFYYPPRFVFADTRILSESPPRQVKAGMCELVKNMLILENDNLEFTEDDLNSTNVYSPKQLETFINFCISAKMSVLSEDIYEKKKGLIFEYGHTIGHAIELAEQGGITHGEAIAVGMIYAAKIANRMNLLSEHDVSAHYWLLNKIGALQDIPLKSDPDSIFHYLNHDNKRGYLKLDEDNLGMILLNGVGKPAVYNQSLLTPVRKTLIKEVIREGL</sequence>